<dbReference type="eggNOG" id="COG3920">
    <property type="taxonomic scope" value="Bacteria"/>
</dbReference>
<evidence type="ECO:0000256" key="2">
    <source>
        <dbReference type="ARBA" id="ARBA00022643"/>
    </source>
</evidence>
<dbReference type="EMBL" id="CP000830">
    <property type="protein sequence ID" value="ABV92877.1"/>
    <property type="molecule type" value="Genomic_DNA"/>
</dbReference>
<reference evidence="6" key="1">
    <citation type="journal article" date="2010" name="ISME J.">
        <title>The complete genome sequence of the algal symbiont Dinoroseobacter shibae: a hitchhiker's guide to life in the sea.</title>
        <authorList>
            <person name="Wagner-Dobler I."/>
            <person name="Ballhausen B."/>
            <person name="Berger M."/>
            <person name="Brinkhoff T."/>
            <person name="Buchholz I."/>
            <person name="Bunk B."/>
            <person name="Cypionka H."/>
            <person name="Daniel R."/>
            <person name="Drepper T."/>
            <person name="Gerdts G."/>
            <person name="Hahnke S."/>
            <person name="Han C."/>
            <person name="Jahn D."/>
            <person name="Kalhoefer D."/>
            <person name="Kiss H."/>
            <person name="Klenk H.P."/>
            <person name="Kyrpides N."/>
            <person name="Liebl W."/>
            <person name="Liesegang H."/>
            <person name="Meincke L."/>
            <person name="Pati A."/>
            <person name="Petersen J."/>
            <person name="Piekarski T."/>
            <person name="Pommerenke C."/>
            <person name="Pradella S."/>
            <person name="Pukall R."/>
            <person name="Rabus R."/>
            <person name="Stackebrandt E."/>
            <person name="Thole S."/>
            <person name="Thompson L."/>
            <person name="Tielen P."/>
            <person name="Tomasch J."/>
            <person name="von Jan M."/>
            <person name="Wanphrut N."/>
            <person name="Wichels A."/>
            <person name="Zech H."/>
            <person name="Simon M."/>
        </authorList>
    </citation>
    <scope>NUCLEOTIDE SEQUENCE [LARGE SCALE GENOMIC DNA]</scope>
    <source>
        <strain evidence="6">DSM 16493 / NCIMB 14021 / DFL 12</strain>
    </source>
</reference>
<dbReference type="NCBIfam" id="TIGR00229">
    <property type="entry name" value="sensory_box"/>
    <property type="match status" value="1"/>
</dbReference>
<accession>A8LHT0</accession>
<sequence>MKPRTLGTVLDDREALAGFSRARVAMVLTNPNIHDNPIVYVNDAFERVTGYSRTAAIGRNCRFLQGSMTDDADVAKLRRAIEREEDVTVDILNYRASGEPFLNRLIIAPVKSDDGKCHYFIGIQKAMSDRDIDSSTLSIEKQLNAVQRRVRQDLSMLIDIIRDQSNRMGSEEGFAALARRIECLQLLYEEMRLSDRDAHRQGISMGSYLTRVANAIAHSDGRPGVAFSIEVGRFEADLETATRTGLILSEVLTNAFQHAFVGLDAGTVRMEVIALTEGGFRVVISDDGVGIPKDMPVPATQTLGGRIATELIDSLEGTLNYVRGAAGTVVIIDVPAGN</sequence>
<evidence type="ECO:0000313" key="6">
    <source>
        <dbReference type="Proteomes" id="UP000006833"/>
    </source>
</evidence>
<keyword evidence="6" id="KW-1185">Reference proteome</keyword>
<keyword evidence="2" id="KW-0288">FMN</keyword>
<keyword evidence="1" id="KW-0285">Flavoprotein</keyword>
<proteinExistence type="predicted"/>
<keyword evidence="5" id="KW-0808">Transferase</keyword>
<dbReference type="STRING" id="398580.Dshi_1135"/>
<keyword evidence="5" id="KW-0418">Kinase</keyword>
<evidence type="ECO:0000259" key="4">
    <source>
        <dbReference type="PROSITE" id="PS50112"/>
    </source>
</evidence>
<dbReference type="PANTHER" id="PTHR47429">
    <property type="entry name" value="PROTEIN TWIN LOV 1"/>
    <property type="match status" value="1"/>
</dbReference>
<dbReference type="CDD" id="cd00130">
    <property type="entry name" value="PAS"/>
    <property type="match status" value="1"/>
</dbReference>
<dbReference type="Gene3D" id="3.30.565.10">
    <property type="entry name" value="Histidine kinase-like ATPase, C-terminal domain"/>
    <property type="match status" value="1"/>
</dbReference>
<keyword evidence="3" id="KW-0157">Chromophore</keyword>
<dbReference type="OrthoDB" id="489241at2"/>
<dbReference type="PANTHER" id="PTHR47429:SF2">
    <property type="entry name" value="PROTEIN TWIN LOV 1"/>
    <property type="match status" value="1"/>
</dbReference>
<dbReference type="Pfam" id="PF13426">
    <property type="entry name" value="PAS_9"/>
    <property type="match status" value="1"/>
</dbReference>
<dbReference type="SUPFAM" id="SSF55874">
    <property type="entry name" value="ATPase domain of HSP90 chaperone/DNA topoisomerase II/histidine kinase"/>
    <property type="match status" value="1"/>
</dbReference>
<dbReference type="InterPro" id="IPR003594">
    <property type="entry name" value="HATPase_dom"/>
</dbReference>
<dbReference type="Gene3D" id="3.30.450.20">
    <property type="entry name" value="PAS domain"/>
    <property type="match status" value="1"/>
</dbReference>
<dbReference type="SMART" id="SM00387">
    <property type="entry name" value="HATPase_c"/>
    <property type="match status" value="1"/>
</dbReference>
<name>A8LHT0_DINSH</name>
<dbReference type="Pfam" id="PF02518">
    <property type="entry name" value="HATPase_c"/>
    <property type="match status" value="1"/>
</dbReference>
<dbReference type="SUPFAM" id="SSF55785">
    <property type="entry name" value="PYP-like sensor domain (PAS domain)"/>
    <property type="match status" value="1"/>
</dbReference>
<dbReference type="SMR" id="A8LHT0"/>
<dbReference type="GO" id="GO:0016301">
    <property type="term" value="F:kinase activity"/>
    <property type="evidence" value="ECO:0007669"/>
    <property type="project" value="UniProtKB-KW"/>
</dbReference>
<dbReference type="RefSeq" id="WP_012177807.1">
    <property type="nucleotide sequence ID" value="NC_009952.1"/>
</dbReference>
<protein>
    <submittedName>
        <fullName evidence="5">Putative signal transduction histidine kinase</fullName>
    </submittedName>
</protein>
<dbReference type="PROSITE" id="PS50112">
    <property type="entry name" value="PAS"/>
    <property type="match status" value="1"/>
</dbReference>
<evidence type="ECO:0000256" key="1">
    <source>
        <dbReference type="ARBA" id="ARBA00022630"/>
    </source>
</evidence>
<gene>
    <name evidence="5" type="ordered locus">Dshi_1135</name>
</gene>
<dbReference type="KEGG" id="dsh:Dshi_1135"/>
<dbReference type="Proteomes" id="UP000006833">
    <property type="component" value="Chromosome"/>
</dbReference>
<evidence type="ECO:0000313" key="5">
    <source>
        <dbReference type="EMBL" id="ABV92877.1"/>
    </source>
</evidence>
<dbReference type="InterPro" id="IPR036890">
    <property type="entry name" value="HATPase_C_sf"/>
</dbReference>
<dbReference type="AlphaFoldDB" id="A8LHT0"/>
<organism evidence="5 6">
    <name type="scientific">Dinoroseobacter shibae (strain DSM 16493 / NCIMB 14021 / DFL 12)</name>
    <dbReference type="NCBI Taxonomy" id="398580"/>
    <lineage>
        <taxon>Bacteria</taxon>
        <taxon>Pseudomonadati</taxon>
        <taxon>Pseudomonadota</taxon>
        <taxon>Alphaproteobacteria</taxon>
        <taxon>Rhodobacterales</taxon>
        <taxon>Roseobacteraceae</taxon>
        <taxon>Dinoroseobacter</taxon>
    </lineage>
</organism>
<dbReference type="HOGENOM" id="CLU_000445_114_57_5"/>
<dbReference type="InterPro" id="IPR035965">
    <property type="entry name" value="PAS-like_dom_sf"/>
</dbReference>
<feature type="domain" description="PAS" evidence="4">
    <location>
        <begin position="35"/>
        <end position="83"/>
    </location>
</feature>
<evidence type="ECO:0000256" key="3">
    <source>
        <dbReference type="ARBA" id="ARBA00022991"/>
    </source>
</evidence>
<dbReference type="InterPro" id="IPR000014">
    <property type="entry name" value="PAS"/>
</dbReference>